<evidence type="ECO:0000313" key="3">
    <source>
        <dbReference type="Proteomes" id="UP001516400"/>
    </source>
</evidence>
<protein>
    <submittedName>
        <fullName evidence="2">Uncharacterized protein</fullName>
    </submittedName>
</protein>
<dbReference type="Proteomes" id="UP001516400">
    <property type="component" value="Unassembled WGS sequence"/>
</dbReference>
<accession>A0ABD2MU28</accession>
<feature type="compositionally biased region" description="Acidic residues" evidence="1">
    <location>
        <begin position="9"/>
        <end position="23"/>
    </location>
</feature>
<feature type="region of interest" description="Disordered" evidence="1">
    <location>
        <begin position="1"/>
        <end position="23"/>
    </location>
</feature>
<sequence>MIEERIGDSETEQSEEDISFDEETEDNFFSAFRKRGKHVEKKTLYTAARRTAQHDLLTRLSGVKRPAKNIKDIYSTCKCLFTDRIIEMLVEYTKRFIESIKTNFARSRDANYTEREEIQAFIALLYMAG</sequence>
<comment type="caution">
    <text evidence="2">The sequence shown here is derived from an EMBL/GenBank/DDBJ whole genome shotgun (WGS) entry which is preliminary data.</text>
</comment>
<evidence type="ECO:0000313" key="2">
    <source>
        <dbReference type="EMBL" id="KAL3269956.1"/>
    </source>
</evidence>
<proteinExistence type="predicted"/>
<keyword evidence="3" id="KW-1185">Reference proteome</keyword>
<gene>
    <name evidence="2" type="ORF">HHI36_009011</name>
</gene>
<name>A0ABD2MU28_9CUCU</name>
<organism evidence="2 3">
    <name type="scientific">Cryptolaemus montrouzieri</name>
    <dbReference type="NCBI Taxonomy" id="559131"/>
    <lineage>
        <taxon>Eukaryota</taxon>
        <taxon>Metazoa</taxon>
        <taxon>Ecdysozoa</taxon>
        <taxon>Arthropoda</taxon>
        <taxon>Hexapoda</taxon>
        <taxon>Insecta</taxon>
        <taxon>Pterygota</taxon>
        <taxon>Neoptera</taxon>
        <taxon>Endopterygota</taxon>
        <taxon>Coleoptera</taxon>
        <taxon>Polyphaga</taxon>
        <taxon>Cucujiformia</taxon>
        <taxon>Coccinelloidea</taxon>
        <taxon>Coccinellidae</taxon>
        <taxon>Scymninae</taxon>
        <taxon>Scymnini</taxon>
        <taxon>Cryptolaemus</taxon>
    </lineage>
</organism>
<dbReference type="EMBL" id="JABFTP020000021">
    <property type="protein sequence ID" value="KAL3269956.1"/>
    <property type="molecule type" value="Genomic_DNA"/>
</dbReference>
<reference evidence="2 3" key="1">
    <citation type="journal article" date="2021" name="BMC Biol.">
        <title>Horizontally acquired antibacterial genes associated with adaptive radiation of ladybird beetles.</title>
        <authorList>
            <person name="Li H.S."/>
            <person name="Tang X.F."/>
            <person name="Huang Y.H."/>
            <person name="Xu Z.Y."/>
            <person name="Chen M.L."/>
            <person name="Du X.Y."/>
            <person name="Qiu B.Y."/>
            <person name="Chen P.T."/>
            <person name="Zhang W."/>
            <person name="Slipinski A."/>
            <person name="Escalona H.E."/>
            <person name="Waterhouse R.M."/>
            <person name="Zwick A."/>
            <person name="Pang H."/>
        </authorList>
    </citation>
    <scope>NUCLEOTIDE SEQUENCE [LARGE SCALE GENOMIC DNA]</scope>
    <source>
        <strain evidence="2">SYSU2018</strain>
    </source>
</reference>
<evidence type="ECO:0000256" key="1">
    <source>
        <dbReference type="SAM" id="MobiDB-lite"/>
    </source>
</evidence>
<dbReference type="AlphaFoldDB" id="A0ABD2MU28"/>